<evidence type="ECO:0000256" key="1">
    <source>
        <dbReference type="SAM" id="MobiDB-lite"/>
    </source>
</evidence>
<keyword evidence="3" id="KW-1185">Reference proteome</keyword>
<dbReference type="InterPro" id="IPR021109">
    <property type="entry name" value="Peptidase_aspartic_dom_sf"/>
</dbReference>
<dbReference type="AlphaFoldDB" id="A0A6D2JPW5"/>
<dbReference type="Gene3D" id="2.40.70.10">
    <property type="entry name" value="Acid Proteases"/>
    <property type="match status" value="1"/>
</dbReference>
<gene>
    <name evidence="2" type="ORF">MERR_LOCUS29094</name>
</gene>
<dbReference type="EMBL" id="CACVBM020001254">
    <property type="protein sequence ID" value="CAA7041859.1"/>
    <property type="molecule type" value="Genomic_DNA"/>
</dbReference>
<feature type="compositionally biased region" description="Basic and acidic residues" evidence="1">
    <location>
        <begin position="132"/>
        <end position="149"/>
    </location>
</feature>
<feature type="compositionally biased region" description="Basic residues" evidence="1">
    <location>
        <begin position="150"/>
        <end position="162"/>
    </location>
</feature>
<protein>
    <submittedName>
        <fullName evidence="2">Uncharacterized protein</fullName>
    </submittedName>
</protein>
<dbReference type="Proteomes" id="UP000467841">
    <property type="component" value="Unassembled WGS sequence"/>
</dbReference>
<proteinExistence type="predicted"/>
<dbReference type="OrthoDB" id="2919534at2759"/>
<organism evidence="2 3">
    <name type="scientific">Microthlaspi erraticum</name>
    <dbReference type="NCBI Taxonomy" id="1685480"/>
    <lineage>
        <taxon>Eukaryota</taxon>
        <taxon>Viridiplantae</taxon>
        <taxon>Streptophyta</taxon>
        <taxon>Embryophyta</taxon>
        <taxon>Tracheophyta</taxon>
        <taxon>Spermatophyta</taxon>
        <taxon>Magnoliopsida</taxon>
        <taxon>eudicotyledons</taxon>
        <taxon>Gunneridae</taxon>
        <taxon>Pentapetalae</taxon>
        <taxon>rosids</taxon>
        <taxon>malvids</taxon>
        <taxon>Brassicales</taxon>
        <taxon>Brassicaceae</taxon>
        <taxon>Coluteocarpeae</taxon>
        <taxon>Microthlaspi</taxon>
    </lineage>
</organism>
<dbReference type="CDD" id="cd00303">
    <property type="entry name" value="retropepsin_like"/>
    <property type="match status" value="1"/>
</dbReference>
<dbReference type="PANTHER" id="PTHR33240">
    <property type="entry name" value="OS08G0508500 PROTEIN"/>
    <property type="match status" value="1"/>
</dbReference>
<accession>A0A6D2JPW5</accession>
<evidence type="ECO:0000313" key="3">
    <source>
        <dbReference type="Proteomes" id="UP000467841"/>
    </source>
</evidence>
<reference evidence="2" key="1">
    <citation type="submission" date="2020-01" db="EMBL/GenBank/DDBJ databases">
        <authorList>
            <person name="Mishra B."/>
        </authorList>
    </citation>
    <scope>NUCLEOTIDE SEQUENCE [LARGE SCALE GENOMIC DNA]</scope>
</reference>
<sequence length="304" mass="34507">MFMEKFKQADRDVGDIPDNVPLEALRNGLWYDTKFKEDLSLRPPATLEDTFHRSQSNIFFEEDKRFYAEKHGDRRTLPSRPNEDATHSAAFMGGTATQLKTVSISSITLCACTIWEKSHRWKVIDLGGKVSLRDQPSRDNKKSGRDRSILRKTKGNLMRHQKNRDDLPPPPKRQVSMIMGGLLDSNDSISAIKEYERKAVILVDTGSTVNLIFKETLDRMGVEENSIKPASCSLTCFTAEHVFHCGISKIVKFIVMDKPGIYNAIFGTPWLHNMKAVISTFHQCVKFPTPSGIFTLRGNERVTR</sequence>
<name>A0A6D2JPW5_9BRAS</name>
<dbReference type="PANTHER" id="PTHR33240:SF8">
    <property type="entry name" value="OS03G0439900 PROTEIN"/>
    <property type="match status" value="1"/>
</dbReference>
<evidence type="ECO:0000313" key="2">
    <source>
        <dbReference type="EMBL" id="CAA7041859.1"/>
    </source>
</evidence>
<comment type="caution">
    <text evidence="2">The sequence shown here is derived from an EMBL/GenBank/DDBJ whole genome shotgun (WGS) entry which is preliminary data.</text>
</comment>
<feature type="region of interest" description="Disordered" evidence="1">
    <location>
        <begin position="132"/>
        <end position="173"/>
    </location>
</feature>